<keyword evidence="6 14" id="KW-0493">Microtubule</keyword>
<feature type="domain" description="Tubulin/FtsZ GTPase" evidence="15">
    <location>
        <begin position="10"/>
        <end position="184"/>
    </location>
</feature>
<evidence type="ECO:0000259" key="15">
    <source>
        <dbReference type="SMART" id="SM00864"/>
    </source>
</evidence>
<name>K3WGQ6_GLOUD</name>
<keyword evidence="10" id="KW-0539">Nucleus</keyword>
<dbReference type="STRING" id="431595.K3WGQ6"/>
<dbReference type="EMBL" id="GL376567">
    <property type="status" value="NOT_ANNOTATED_CDS"/>
    <property type="molecule type" value="Genomic_DNA"/>
</dbReference>
<dbReference type="InterPro" id="IPR008280">
    <property type="entry name" value="Tub_FtsZ_C"/>
</dbReference>
<dbReference type="GO" id="GO:0007017">
    <property type="term" value="P:microtubule-based process"/>
    <property type="evidence" value="ECO:0007669"/>
    <property type="project" value="InterPro"/>
</dbReference>
<dbReference type="Pfam" id="PF00091">
    <property type="entry name" value="Tubulin"/>
    <property type="match status" value="1"/>
</dbReference>
<evidence type="ECO:0000256" key="3">
    <source>
        <dbReference type="ARBA" id="ARBA00004138"/>
    </source>
</evidence>
<evidence type="ECO:0000256" key="13">
    <source>
        <dbReference type="ARBA" id="ARBA00046149"/>
    </source>
</evidence>
<dbReference type="InterPro" id="IPR003008">
    <property type="entry name" value="Tubulin_FtsZ_GTPase"/>
</dbReference>
<dbReference type="eggNOG" id="KOG1375">
    <property type="taxonomic scope" value="Eukaryota"/>
</dbReference>
<dbReference type="PROSITE" id="PS00227">
    <property type="entry name" value="TUBULIN"/>
    <property type="match status" value="1"/>
</dbReference>
<reference evidence="16" key="3">
    <citation type="submission" date="2015-02" db="UniProtKB">
        <authorList>
            <consortium name="EnsemblProtists"/>
        </authorList>
    </citation>
    <scope>IDENTIFICATION</scope>
    <source>
        <strain evidence="16">DAOM BR144</strain>
    </source>
</reference>
<dbReference type="VEuPathDB" id="FungiDB:PYU1_G004137"/>
<dbReference type="Proteomes" id="UP000019132">
    <property type="component" value="Unassembled WGS sequence"/>
</dbReference>
<evidence type="ECO:0000313" key="17">
    <source>
        <dbReference type="Proteomes" id="UP000019132"/>
    </source>
</evidence>
<dbReference type="InterPro" id="IPR023123">
    <property type="entry name" value="Tubulin_C"/>
</dbReference>
<dbReference type="GO" id="GO:0005814">
    <property type="term" value="C:centriole"/>
    <property type="evidence" value="ECO:0007669"/>
    <property type="project" value="UniProtKB-SubCell"/>
</dbReference>
<keyword evidence="8" id="KW-0970">Cilium biogenesis/degradation</keyword>
<comment type="function">
    <text evidence="13">Acts as a positive regulator of hedgehog signaling and regulates ciliary function.</text>
</comment>
<keyword evidence="9 14" id="KW-0342">GTP-binding</keyword>
<dbReference type="GO" id="GO:0005634">
    <property type="term" value="C:nucleus"/>
    <property type="evidence" value="ECO:0007669"/>
    <property type="project" value="UniProtKB-SubCell"/>
</dbReference>
<dbReference type="OMA" id="SANNWAM"/>
<dbReference type="PANTHER" id="PTHR11588">
    <property type="entry name" value="TUBULIN"/>
    <property type="match status" value="1"/>
</dbReference>
<evidence type="ECO:0000256" key="7">
    <source>
        <dbReference type="ARBA" id="ARBA00022741"/>
    </source>
</evidence>
<evidence type="ECO:0000256" key="6">
    <source>
        <dbReference type="ARBA" id="ARBA00022701"/>
    </source>
</evidence>
<dbReference type="InParanoid" id="K3WGQ6"/>
<keyword evidence="17" id="KW-1185">Reference proteome</keyword>
<organism evidence="16 17">
    <name type="scientific">Globisporangium ultimum (strain ATCC 200006 / CBS 805.95 / DAOM BR144)</name>
    <name type="common">Pythium ultimum</name>
    <dbReference type="NCBI Taxonomy" id="431595"/>
    <lineage>
        <taxon>Eukaryota</taxon>
        <taxon>Sar</taxon>
        <taxon>Stramenopiles</taxon>
        <taxon>Oomycota</taxon>
        <taxon>Peronosporomycetes</taxon>
        <taxon>Pythiales</taxon>
        <taxon>Pythiaceae</taxon>
        <taxon>Globisporangium</taxon>
    </lineage>
</organism>
<dbReference type="HOGENOM" id="CLU_015718_1_0_1"/>
<reference evidence="17" key="2">
    <citation type="submission" date="2010-04" db="EMBL/GenBank/DDBJ databases">
        <authorList>
            <person name="Buell R."/>
            <person name="Hamilton J."/>
            <person name="Hostetler J."/>
        </authorList>
    </citation>
    <scope>NUCLEOTIDE SEQUENCE [LARGE SCALE GENOMIC DNA]</scope>
    <source>
        <strain evidence="17">DAOM:BR144</strain>
    </source>
</reference>
<proteinExistence type="inferred from homology"/>
<dbReference type="SMART" id="SM00864">
    <property type="entry name" value="Tubulin"/>
    <property type="match status" value="1"/>
</dbReference>
<dbReference type="AlphaFoldDB" id="K3WGQ6"/>
<keyword evidence="7 14" id="KW-0547">Nucleotide-binding</keyword>
<evidence type="ECO:0000256" key="11">
    <source>
        <dbReference type="ARBA" id="ARBA00023273"/>
    </source>
</evidence>
<evidence type="ECO:0000256" key="10">
    <source>
        <dbReference type="ARBA" id="ARBA00023242"/>
    </source>
</evidence>
<dbReference type="GO" id="GO:0005929">
    <property type="term" value="C:cilium"/>
    <property type="evidence" value="ECO:0007669"/>
    <property type="project" value="UniProtKB-SubCell"/>
</dbReference>
<dbReference type="GO" id="GO:0005200">
    <property type="term" value="F:structural constituent of cytoskeleton"/>
    <property type="evidence" value="ECO:0007669"/>
    <property type="project" value="InterPro"/>
</dbReference>
<dbReference type="InterPro" id="IPR017975">
    <property type="entry name" value="Tubulin_CS"/>
</dbReference>
<dbReference type="GO" id="GO:0030030">
    <property type="term" value="P:cell projection organization"/>
    <property type="evidence" value="ECO:0007669"/>
    <property type="project" value="UniProtKB-KW"/>
</dbReference>
<evidence type="ECO:0000256" key="12">
    <source>
        <dbReference type="ARBA" id="ARBA00030594"/>
    </source>
</evidence>
<keyword evidence="11" id="KW-0966">Cell projection</keyword>
<dbReference type="InterPro" id="IPR036525">
    <property type="entry name" value="Tubulin/FtsZ_GTPase_sf"/>
</dbReference>
<dbReference type="InterPro" id="IPR002967">
    <property type="entry name" value="Delta_tubulin"/>
</dbReference>
<dbReference type="SUPFAM" id="SSF55307">
    <property type="entry name" value="Tubulin C-terminal domain-like"/>
    <property type="match status" value="1"/>
</dbReference>
<dbReference type="PRINTS" id="PR01224">
    <property type="entry name" value="DELTATUBULIN"/>
</dbReference>
<dbReference type="Gene3D" id="1.10.287.600">
    <property type="entry name" value="Helix hairpin bin"/>
    <property type="match status" value="1"/>
</dbReference>
<evidence type="ECO:0000256" key="14">
    <source>
        <dbReference type="RuleBase" id="RU000352"/>
    </source>
</evidence>
<dbReference type="GO" id="GO:0005525">
    <property type="term" value="F:GTP binding"/>
    <property type="evidence" value="ECO:0007669"/>
    <property type="project" value="UniProtKB-UniRule"/>
</dbReference>
<dbReference type="Gene3D" id="3.40.50.1440">
    <property type="entry name" value="Tubulin/FtsZ, GTPase domain"/>
    <property type="match status" value="1"/>
</dbReference>
<dbReference type="SUPFAM" id="SSF52490">
    <property type="entry name" value="Tubulin nucleotide-binding domain-like"/>
    <property type="match status" value="1"/>
</dbReference>
<evidence type="ECO:0000256" key="1">
    <source>
        <dbReference type="ARBA" id="ARBA00004114"/>
    </source>
</evidence>
<dbReference type="PRINTS" id="PR01161">
    <property type="entry name" value="TUBULIN"/>
</dbReference>
<dbReference type="InterPro" id="IPR000217">
    <property type="entry name" value="Tubulin"/>
</dbReference>
<protein>
    <recommendedName>
        <fullName evidence="5">Tubulin delta chain</fullName>
    </recommendedName>
    <alternativeName>
        <fullName evidence="12">Delta-tubulin</fullName>
    </alternativeName>
</protein>
<reference evidence="17" key="1">
    <citation type="journal article" date="2010" name="Genome Biol.">
        <title>Genome sequence of the necrotrophic plant pathogen Pythium ultimum reveals original pathogenicity mechanisms and effector repertoire.</title>
        <authorList>
            <person name="Levesque C.A."/>
            <person name="Brouwer H."/>
            <person name="Cano L."/>
            <person name="Hamilton J.P."/>
            <person name="Holt C."/>
            <person name="Huitema E."/>
            <person name="Raffaele S."/>
            <person name="Robideau G.P."/>
            <person name="Thines M."/>
            <person name="Win J."/>
            <person name="Zerillo M.M."/>
            <person name="Beakes G.W."/>
            <person name="Boore J.L."/>
            <person name="Busam D."/>
            <person name="Dumas B."/>
            <person name="Ferriera S."/>
            <person name="Fuerstenberg S.I."/>
            <person name="Gachon C.M."/>
            <person name="Gaulin E."/>
            <person name="Govers F."/>
            <person name="Grenville-Briggs L."/>
            <person name="Horner N."/>
            <person name="Hostetler J."/>
            <person name="Jiang R.H."/>
            <person name="Johnson J."/>
            <person name="Krajaejun T."/>
            <person name="Lin H."/>
            <person name="Meijer H.J."/>
            <person name="Moore B."/>
            <person name="Morris P."/>
            <person name="Phuntmart V."/>
            <person name="Puiu D."/>
            <person name="Shetty J."/>
            <person name="Stajich J.E."/>
            <person name="Tripathy S."/>
            <person name="Wawra S."/>
            <person name="van West P."/>
            <person name="Whitty B.R."/>
            <person name="Coutinho P.M."/>
            <person name="Henrissat B."/>
            <person name="Martin F."/>
            <person name="Thomas P.D."/>
            <person name="Tyler B.M."/>
            <person name="De Vries R.P."/>
            <person name="Kamoun S."/>
            <person name="Yandell M."/>
            <person name="Tisserat N."/>
            <person name="Buell C.R."/>
        </authorList>
    </citation>
    <scope>NUCLEOTIDE SEQUENCE</scope>
    <source>
        <strain evidence="17">DAOM:BR144</strain>
    </source>
</reference>
<evidence type="ECO:0000256" key="5">
    <source>
        <dbReference type="ARBA" id="ARBA00014184"/>
    </source>
</evidence>
<comment type="similarity">
    <text evidence="4 14">Belongs to the tubulin family.</text>
</comment>
<comment type="subcellular location">
    <subcellularLocation>
        <location evidence="3">Cell projection</location>
        <location evidence="3">Cilium</location>
    </subcellularLocation>
    <subcellularLocation>
        <location evidence="1">Cytoplasm</location>
        <location evidence="1">Cytoskeleton</location>
        <location evidence="1">Microtubule organizing center</location>
        <location evidence="1">Centrosome</location>
        <location evidence="1">Centriole</location>
    </subcellularLocation>
    <subcellularLocation>
        <location evidence="2">Nucleus</location>
    </subcellularLocation>
</comment>
<evidence type="ECO:0000313" key="16">
    <source>
        <dbReference type="EnsemblProtists" id="PYU1_T004147"/>
    </source>
</evidence>
<accession>K3WGQ6</accession>
<evidence type="ECO:0000256" key="4">
    <source>
        <dbReference type="ARBA" id="ARBA00009636"/>
    </source>
</evidence>
<evidence type="ECO:0000256" key="9">
    <source>
        <dbReference type="ARBA" id="ARBA00023134"/>
    </source>
</evidence>
<dbReference type="GO" id="GO:0005874">
    <property type="term" value="C:microtubule"/>
    <property type="evidence" value="ECO:0007669"/>
    <property type="project" value="UniProtKB-KW"/>
</dbReference>
<evidence type="ECO:0000256" key="2">
    <source>
        <dbReference type="ARBA" id="ARBA00004123"/>
    </source>
</evidence>
<sequence length="429" mass="47207">MGYNFQRFRSNVIPSKTAMAQAHTTIASSKSRQRPVAKFTPFDEDKRELMELTMDSLRKLIESTDCYQGTVLMHSLGGGTGSGLGCRLMELIRDTYPKAYLVAASVAPSWKWGDTPLQNYNSVFTLAHLQEHADCIIYKENDELLRTAGYWKALLRAQTQEQSQQDNLIGNLASSGPPSYRVSIDEMNHLAAADLAGLLFPLVPESKIAPSRAASALPFDFGKLIHDLCPLHSAKFLDVRTGVLTGKSSSSCSASTKASKSDPALFHAGICQHPLTLRSGSDDEIESTLNKLVRQTAQSFPRSASHTLSSSAIIRGFPSSNDCNRSTKLQAAVASAFPGVSWNSDYHIAVSHSSSTPFPSNGGKASITLCVNNGHVLTSAEQYLQRAERQFKARAYVHWYMQHGLEEAHFQDVFEKSRQLIAEYKDLLR</sequence>
<dbReference type="EnsemblProtists" id="PYU1_T004147">
    <property type="protein sequence ID" value="PYU1_T004147"/>
    <property type="gene ID" value="PYU1_G004137"/>
</dbReference>
<evidence type="ECO:0000256" key="8">
    <source>
        <dbReference type="ARBA" id="ARBA00022794"/>
    </source>
</evidence>